<dbReference type="EMBL" id="FMZZ01000001">
    <property type="protein sequence ID" value="SDC23191.1"/>
    <property type="molecule type" value="Genomic_DNA"/>
</dbReference>
<dbReference type="Proteomes" id="UP000199501">
    <property type="component" value="Unassembled WGS sequence"/>
</dbReference>
<sequence length="288" mass="32195">MTSTSAVETSAGTDTSTVTIQNNLAEDLQLRPYGSPYFAGTEGTAYKILEKESPGFDRKKGALLANKSMKIEVYVKSLSYLLVDFRPFSAGSDWRENQAAHMHFDYSGGKGVLYDFTYQYQSPIASKLMVGGKEIPSGSRHTLDLTKPQTVSYTIGKREDKPKPDKKIIAVSYGHVSTWQSSWSNKKGKEVQGKITTWRFTLQPEEFDIKNWQLDFDIPKGAFIEQSPAEETEKEIDKGVHVTLKSKVGEILLKGKTRDIDVQVYYTQDLGNANDPATIKNLIGLGWM</sequence>
<dbReference type="RefSeq" id="WP_091447908.1">
    <property type="nucleotide sequence ID" value="NZ_FMZZ01000001.1"/>
</dbReference>
<accession>A0A1G6JX46</accession>
<name>A0A1G6JX46_9PSEU</name>
<reference evidence="2" key="1">
    <citation type="submission" date="2016-10" db="EMBL/GenBank/DDBJ databases">
        <authorList>
            <person name="Varghese N."/>
            <person name="Submissions S."/>
        </authorList>
    </citation>
    <scope>NUCLEOTIDE SEQUENCE [LARGE SCALE GENOMIC DNA]</scope>
    <source>
        <strain evidence="2">IBRC-M 10403</strain>
    </source>
</reference>
<evidence type="ECO:0000313" key="2">
    <source>
        <dbReference type="Proteomes" id="UP000199501"/>
    </source>
</evidence>
<evidence type="ECO:0000313" key="1">
    <source>
        <dbReference type="EMBL" id="SDC23191.1"/>
    </source>
</evidence>
<organism evidence="1 2">
    <name type="scientific">Actinokineospora iranica</name>
    <dbReference type="NCBI Taxonomy" id="1271860"/>
    <lineage>
        <taxon>Bacteria</taxon>
        <taxon>Bacillati</taxon>
        <taxon>Actinomycetota</taxon>
        <taxon>Actinomycetes</taxon>
        <taxon>Pseudonocardiales</taxon>
        <taxon>Pseudonocardiaceae</taxon>
        <taxon>Actinokineospora</taxon>
    </lineage>
</organism>
<keyword evidence="2" id="KW-1185">Reference proteome</keyword>
<protein>
    <submittedName>
        <fullName evidence="1">Uncharacterized protein</fullName>
    </submittedName>
</protein>
<proteinExistence type="predicted"/>
<dbReference type="STRING" id="1271860.SAMN05216174_101600"/>
<gene>
    <name evidence="1" type="ORF">SAMN05216174_101600</name>
</gene>
<dbReference type="AlphaFoldDB" id="A0A1G6JX46"/>